<name>A0A9P8W7S3_9HYPO</name>
<organism evidence="8 9">
    <name type="scientific">Thelonectria olida</name>
    <dbReference type="NCBI Taxonomy" id="1576542"/>
    <lineage>
        <taxon>Eukaryota</taxon>
        <taxon>Fungi</taxon>
        <taxon>Dikarya</taxon>
        <taxon>Ascomycota</taxon>
        <taxon>Pezizomycotina</taxon>
        <taxon>Sordariomycetes</taxon>
        <taxon>Hypocreomycetidae</taxon>
        <taxon>Hypocreales</taxon>
        <taxon>Nectriaceae</taxon>
        <taxon>Thelonectria</taxon>
    </lineage>
</organism>
<evidence type="ECO:0000259" key="7">
    <source>
        <dbReference type="PROSITE" id="PS50048"/>
    </source>
</evidence>
<feature type="region of interest" description="Disordered" evidence="6">
    <location>
        <begin position="101"/>
        <end position="159"/>
    </location>
</feature>
<dbReference type="AlphaFoldDB" id="A0A9P8W7S3"/>
<dbReference type="PANTHER" id="PTHR31845">
    <property type="entry name" value="FINGER DOMAIN PROTEIN, PUTATIVE-RELATED"/>
    <property type="match status" value="1"/>
</dbReference>
<dbReference type="GO" id="GO:0000981">
    <property type="term" value="F:DNA-binding transcription factor activity, RNA polymerase II-specific"/>
    <property type="evidence" value="ECO:0007669"/>
    <property type="project" value="InterPro"/>
</dbReference>
<dbReference type="CDD" id="cd12148">
    <property type="entry name" value="fungal_TF_MHR"/>
    <property type="match status" value="1"/>
</dbReference>
<dbReference type="SUPFAM" id="SSF57701">
    <property type="entry name" value="Zn2/Cys6 DNA-binding domain"/>
    <property type="match status" value="1"/>
</dbReference>
<keyword evidence="4" id="KW-0804">Transcription</keyword>
<feature type="domain" description="Zn(2)-C6 fungal-type" evidence="7">
    <location>
        <begin position="37"/>
        <end position="70"/>
    </location>
</feature>
<keyword evidence="2" id="KW-0805">Transcription regulation</keyword>
<feature type="compositionally biased region" description="Low complexity" evidence="6">
    <location>
        <begin position="139"/>
        <end position="152"/>
    </location>
</feature>
<dbReference type="EMBL" id="JAGPYM010000009">
    <property type="protein sequence ID" value="KAH6890416.1"/>
    <property type="molecule type" value="Genomic_DNA"/>
</dbReference>
<gene>
    <name evidence="8" type="ORF">B0T10DRAFT_485788</name>
</gene>
<comment type="caution">
    <text evidence="8">The sequence shown here is derived from an EMBL/GenBank/DDBJ whole genome shotgun (WGS) entry which is preliminary data.</text>
</comment>
<sequence>MAPTPPPGDSPASASGPRHNNSGYQQQSQDKIRRNVACISCRDSKVRCRASSVPGQPCQRCAKLQLSCVYDRSHKRVTRRSKLELLEQELKSIKQAVNPVVSGEAPWSPPTPQVNSTGFPEQPKRLEPSSTTIPASLIQPQERQPPQEYQNPGPTTPRVLNGKLISGEDIDWYFQKYLQCFHPYLPILRKKNPNECHDASPILFWTVLYVASRRYSREETLGASLNELLNRDVWTVISAHAHDLETIHTLLMLCAWPFPSIRFVTDPSSTLISIALNSCLLLGLHTGRGSHPRYCIGGRLNMHFTDQEASVTWIFCCILAQKTSTCAGLPPLLLQHNDAQCKKVMEEILAPEMIILFDLEKFSNRLHTAMAAQVADHGGVSEGVVKTWEDDFEILKALAGRIDSDCSRFILLAAQLEIQSYYFASPPGAPRPNFTFNALRVYNTAHALLTAGLALESHSKFLSHGTHWIYRAVIDACCILFSTLHSTSAPANVAPADADAIALQARTAVNSCSVREADLPARAALILETFWSVRNVLPKFTEPASAWPERLGGSVTYWCLTRFREALQEAKRSAEGVNKGLEAFHGPCGAPDKEETDQPMNNGHDLFQELDWSMFLDEFSWGDGAIFLGPA</sequence>
<evidence type="ECO:0000313" key="9">
    <source>
        <dbReference type="Proteomes" id="UP000777438"/>
    </source>
</evidence>
<dbReference type="SMART" id="SM00066">
    <property type="entry name" value="GAL4"/>
    <property type="match status" value="1"/>
</dbReference>
<reference evidence="8 9" key="1">
    <citation type="journal article" date="2021" name="Nat. Commun.">
        <title>Genetic determinants of endophytism in the Arabidopsis root mycobiome.</title>
        <authorList>
            <person name="Mesny F."/>
            <person name="Miyauchi S."/>
            <person name="Thiergart T."/>
            <person name="Pickel B."/>
            <person name="Atanasova L."/>
            <person name="Karlsson M."/>
            <person name="Huettel B."/>
            <person name="Barry K.W."/>
            <person name="Haridas S."/>
            <person name="Chen C."/>
            <person name="Bauer D."/>
            <person name="Andreopoulos W."/>
            <person name="Pangilinan J."/>
            <person name="LaButti K."/>
            <person name="Riley R."/>
            <person name="Lipzen A."/>
            <person name="Clum A."/>
            <person name="Drula E."/>
            <person name="Henrissat B."/>
            <person name="Kohler A."/>
            <person name="Grigoriev I.V."/>
            <person name="Martin F.M."/>
            <person name="Hacquard S."/>
        </authorList>
    </citation>
    <scope>NUCLEOTIDE SEQUENCE [LARGE SCALE GENOMIC DNA]</scope>
    <source>
        <strain evidence="8 9">MPI-CAGE-CH-0241</strain>
    </source>
</reference>
<dbReference type="GO" id="GO:0005634">
    <property type="term" value="C:nucleus"/>
    <property type="evidence" value="ECO:0007669"/>
    <property type="project" value="UniProtKB-SubCell"/>
</dbReference>
<evidence type="ECO:0000256" key="3">
    <source>
        <dbReference type="ARBA" id="ARBA00023125"/>
    </source>
</evidence>
<evidence type="ECO:0000256" key="6">
    <source>
        <dbReference type="SAM" id="MobiDB-lite"/>
    </source>
</evidence>
<evidence type="ECO:0000256" key="2">
    <source>
        <dbReference type="ARBA" id="ARBA00023015"/>
    </source>
</evidence>
<comment type="subcellular location">
    <subcellularLocation>
        <location evidence="1">Nucleus</location>
    </subcellularLocation>
</comment>
<dbReference type="InterPro" id="IPR051089">
    <property type="entry name" value="prtT"/>
</dbReference>
<evidence type="ECO:0000256" key="5">
    <source>
        <dbReference type="ARBA" id="ARBA00023242"/>
    </source>
</evidence>
<dbReference type="GO" id="GO:0008270">
    <property type="term" value="F:zinc ion binding"/>
    <property type="evidence" value="ECO:0007669"/>
    <property type="project" value="InterPro"/>
</dbReference>
<dbReference type="PROSITE" id="PS00463">
    <property type="entry name" value="ZN2_CY6_FUNGAL_1"/>
    <property type="match status" value="1"/>
</dbReference>
<protein>
    <submittedName>
        <fullName evidence="8">C6 transcription factor</fullName>
    </submittedName>
</protein>
<proteinExistence type="predicted"/>
<dbReference type="GO" id="GO:0000976">
    <property type="term" value="F:transcription cis-regulatory region binding"/>
    <property type="evidence" value="ECO:0007669"/>
    <property type="project" value="TreeGrafter"/>
</dbReference>
<dbReference type="InterPro" id="IPR001138">
    <property type="entry name" value="Zn2Cys6_DnaBD"/>
</dbReference>
<evidence type="ECO:0000256" key="4">
    <source>
        <dbReference type="ARBA" id="ARBA00023163"/>
    </source>
</evidence>
<dbReference type="PANTHER" id="PTHR31845:SF21">
    <property type="entry name" value="REGULATORY PROTEIN LEU3"/>
    <property type="match status" value="1"/>
</dbReference>
<dbReference type="PROSITE" id="PS50048">
    <property type="entry name" value="ZN2_CY6_FUNGAL_2"/>
    <property type="match status" value="1"/>
</dbReference>
<dbReference type="CDD" id="cd00067">
    <property type="entry name" value="GAL4"/>
    <property type="match status" value="1"/>
</dbReference>
<accession>A0A9P8W7S3</accession>
<dbReference type="OrthoDB" id="2341546at2759"/>
<feature type="region of interest" description="Disordered" evidence="6">
    <location>
        <begin position="1"/>
        <end position="31"/>
    </location>
</feature>
<feature type="compositionally biased region" description="Polar residues" evidence="6">
    <location>
        <begin position="18"/>
        <end position="29"/>
    </location>
</feature>
<dbReference type="Gene3D" id="4.10.240.10">
    <property type="entry name" value="Zn(2)-C6 fungal-type DNA-binding domain"/>
    <property type="match status" value="1"/>
</dbReference>
<evidence type="ECO:0000256" key="1">
    <source>
        <dbReference type="ARBA" id="ARBA00004123"/>
    </source>
</evidence>
<keyword evidence="3" id="KW-0238">DNA-binding</keyword>
<dbReference type="InterPro" id="IPR036864">
    <property type="entry name" value="Zn2-C6_fun-type_DNA-bd_sf"/>
</dbReference>
<dbReference type="Pfam" id="PF00172">
    <property type="entry name" value="Zn_clus"/>
    <property type="match status" value="1"/>
</dbReference>
<dbReference type="Proteomes" id="UP000777438">
    <property type="component" value="Unassembled WGS sequence"/>
</dbReference>
<keyword evidence="9" id="KW-1185">Reference proteome</keyword>
<keyword evidence="5" id="KW-0539">Nucleus</keyword>
<evidence type="ECO:0000313" key="8">
    <source>
        <dbReference type="EMBL" id="KAH6890416.1"/>
    </source>
</evidence>